<keyword evidence="1" id="KW-0732">Signal</keyword>
<dbReference type="Pfam" id="PF09832">
    <property type="entry name" value="DUF2059"/>
    <property type="match status" value="1"/>
</dbReference>
<evidence type="ECO:0000256" key="1">
    <source>
        <dbReference type="SAM" id="SignalP"/>
    </source>
</evidence>
<accession>A0ABX8DCK4</accession>
<keyword evidence="4" id="KW-1185">Reference proteome</keyword>
<proteinExistence type="predicted"/>
<dbReference type="RefSeq" id="WP_213681134.1">
    <property type="nucleotide sequence ID" value="NZ_CP074572.1"/>
</dbReference>
<reference evidence="3 4" key="1">
    <citation type="journal article" date="2012" name="Int. J. Syst. Evol. Microbiol.">
        <title>Shewanella dokdonensis sp. nov., isolated from seawater.</title>
        <authorList>
            <person name="Sung H.R."/>
            <person name="Yoon J.H."/>
            <person name="Ghim S.Y."/>
        </authorList>
    </citation>
    <scope>NUCLEOTIDE SEQUENCE [LARGE SCALE GENOMIC DNA]</scope>
    <source>
        <strain evidence="3 4">DSM 23626</strain>
    </source>
</reference>
<evidence type="ECO:0000313" key="3">
    <source>
        <dbReference type="EMBL" id="QVK22480.1"/>
    </source>
</evidence>
<feature type="domain" description="DUF2059" evidence="2">
    <location>
        <begin position="92"/>
        <end position="150"/>
    </location>
</feature>
<feature type="signal peptide" evidence="1">
    <location>
        <begin position="1"/>
        <end position="24"/>
    </location>
</feature>
<evidence type="ECO:0000313" key="4">
    <source>
        <dbReference type="Proteomes" id="UP000676428"/>
    </source>
</evidence>
<dbReference type="Proteomes" id="UP000676428">
    <property type="component" value="Chromosome"/>
</dbReference>
<gene>
    <name evidence="3" type="ORF">KHX94_14115</name>
</gene>
<sequence>MKSYQSLAVLLFGASLLLAPLTHADENNRRAQVEQLLLEMHMDATLNSLYDQMEQVLLNMQQQLNISEDEKPLFEEFAHKYTKMMREELSWDKMKQPLVDIYVKHYTDKEIADMAAFYASESGRSMVAKMPQVMQESMTVSQSFMGAILPKMTELQKEFAEKLKEKRHEQGSPSN</sequence>
<evidence type="ECO:0000259" key="2">
    <source>
        <dbReference type="Pfam" id="PF09832"/>
    </source>
</evidence>
<dbReference type="InterPro" id="IPR018637">
    <property type="entry name" value="DUF2059"/>
</dbReference>
<organism evidence="3 4">
    <name type="scientific">Shewanella dokdonensis</name>
    <dbReference type="NCBI Taxonomy" id="712036"/>
    <lineage>
        <taxon>Bacteria</taxon>
        <taxon>Pseudomonadati</taxon>
        <taxon>Pseudomonadota</taxon>
        <taxon>Gammaproteobacteria</taxon>
        <taxon>Alteromonadales</taxon>
        <taxon>Shewanellaceae</taxon>
        <taxon>Shewanella</taxon>
    </lineage>
</organism>
<feature type="chain" id="PRO_5045108687" evidence="1">
    <location>
        <begin position="25"/>
        <end position="175"/>
    </location>
</feature>
<name>A0ABX8DCK4_9GAMM</name>
<protein>
    <submittedName>
        <fullName evidence="3">DUF2059 domain-containing protein</fullName>
    </submittedName>
</protein>
<dbReference type="EMBL" id="CP074572">
    <property type="protein sequence ID" value="QVK22480.1"/>
    <property type="molecule type" value="Genomic_DNA"/>
</dbReference>